<name>J0CT01_AURST</name>
<dbReference type="InParanoid" id="J0CT01"/>
<dbReference type="EMBL" id="JH688241">
    <property type="protein sequence ID" value="EJD33414.1"/>
    <property type="molecule type" value="Genomic_DNA"/>
</dbReference>
<reference evidence="3" key="1">
    <citation type="journal article" date="2012" name="Science">
        <title>The Paleozoic origin of enzymatic lignin decomposition reconstructed from 31 fungal genomes.</title>
        <authorList>
            <person name="Floudas D."/>
            <person name="Binder M."/>
            <person name="Riley R."/>
            <person name="Barry K."/>
            <person name="Blanchette R.A."/>
            <person name="Henrissat B."/>
            <person name="Martinez A.T."/>
            <person name="Otillar R."/>
            <person name="Spatafora J.W."/>
            <person name="Yadav J.S."/>
            <person name="Aerts A."/>
            <person name="Benoit I."/>
            <person name="Boyd A."/>
            <person name="Carlson A."/>
            <person name="Copeland A."/>
            <person name="Coutinho P.M."/>
            <person name="de Vries R.P."/>
            <person name="Ferreira P."/>
            <person name="Findley K."/>
            <person name="Foster B."/>
            <person name="Gaskell J."/>
            <person name="Glotzer D."/>
            <person name="Gorecki P."/>
            <person name="Heitman J."/>
            <person name="Hesse C."/>
            <person name="Hori C."/>
            <person name="Igarashi K."/>
            <person name="Jurgens J.A."/>
            <person name="Kallen N."/>
            <person name="Kersten P."/>
            <person name="Kohler A."/>
            <person name="Kuees U."/>
            <person name="Kumar T.K.A."/>
            <person name="Kuo A."/>
            <person name="LaButti K."/>
            <person name="Larrondo L.F."/>
            <person name="Lindquist E."/>
            <person name="Ling A."/>
            <person name="Lombard V."/>
            <person name="Lucas S."/>
            <person name="Lundell T."/>
            <person name="Martin R."/>
            <person name="McLaughlin D.J."/>
            <person name="Morgenstern I."/>
            <person name="Morin E."/>
            <person name="Murat C."/>
            <person name="Nagy L.G."/>
            <person name="Nolan M."/>
            <person name="Ohm R.A."/>
            <person name="Patyshakuliyeva A."/>
            <person name="Rokas A."/>
            <person name="Ruiz-Duenas F.J."/>
            <person name="Sabat G."/>
            <person name="Salamov A."/>
            <person name="Samejima M."/>
            <person name="Schmutz J."/>
            <person name="Slot J.C."/>
            <person name="St John F."/>
            <person name="Stenlid J."/>
            <person name="Sun H."/>
            <person name="Sun S."/>
            <person name="Syed K."/>
            <person name="Tsang A."/>
            <person name="Wiebenga A."/>
            <person name="Young D."/>
            <person name="Pisabarro A."/>
            <person name="Eastwood D.C."/>
            <person name="Martin F."/>
            <person name="Cullen D."/>
            <person name="Grigoriev I.V."/>
            <person name="Hibbett D.S."/>
        </authorList>
    </citation>
    <scope>NUCLEOTIDE SEQUENCE [LARGE SCALE GENOMIC DNA]</scope>
    <source>
        <strain evidence="3">TFB10046</strain>
    </source>
</reference>
<dbReference type="AlphaFoldDB" id="J0CT01"/>
<keyword evidence="3" id="KW-1185">Reference proteome</keyword>
<proteinExistence type="predicted"/>
<protein>
    <submittedName>
        <fullName evidence="2">Uncharacterized protein</fullName>
    </submittedName>
</protein>
<feature type="region of interest" description="Disordered" evidence="1">
    <location>
        <begin position="1"/>
        <end position="63"/>
    </location>
</feature>
<dbReference type="Proteomes" id="UP000006514">
    <property type="component" value="Unassembled WGS sequence"/>
</dbReference>
<organism evidence="2 3">
    <name type="scientific">Auricularia subglabra (strain TFB-10046 / SS5)</name>
    <name type="common">White-rot fungus</name>
    <name type="synonym">Auricularia delicata (strain TFB10046)</name>
    <dbReference type="NCBI Taxonomy" id="717982"/>
    <lineage>
        <taxon>Eukaryota</taxon>
        <taxon>Fungi</taxon>
        <taxon>Dikarya</taxon>
        <taxon>Basidiomycota</taxon>
        <taxon>Agaricomycotina</taxon>
        <taxon>Agaricomycetes</taxon>
        <taxon>Auriculariales</taxon>
        <taxon>Auriculariaceae</taxon>
        <taxon>Auricularia</taxon>
    </lineage>
</organism>
<accession>J0CT01</accession>
<gene>
    <name evidence="2" type="ORF">AURDEDRAFT_177500</name>
</gene>
<evidence type="ECO:0000313" key="2">
    <source>
        <dbReference type="EMBL" id="EJD33414.1"/>
    </source>
</evidence>
<evidence type="ECO:0000256" key="1">
    <source>
        <dbReference type="SAM" id="MobiDB-lite"/>
    </source>
</evidence>
<evidence type="ECO:0000313" key="3">
    <source>
        <dbReference type="Proteomes" id="UP000006514"/>
    </source>
</evidence>
<feature type="region of interest" description="Disordered" evidence="1">
    <location>
        <begin position="153"/>
        <end position="175"/>
    </location>
</feature>
<sequence>MAATGQDDPFADVTTGLTQVMEDYSSPSPHRAEGSPGPDGADGCAGSAGRVTPITGTPQADVTHDYVPQSIRGLSSPWDPERTTSAVKTDHALLRGLIGIADAIGDLRDAVIQQRPAPSSIVCDPSAFMRALDELRQELEGEKEARKALERRVSELLAAPDRPMKRKRDVEDTGE</sequence>
<dbReference type="KEGG" id="adl:AURDEDRAFT_177500"/>